<name>A0A251XIN4_CLAMM</name>
<organism evidence="4 5">
    <name type="scientific">Clavibacter michiganensis subsp. michiganensis</name>
    <dbReference type="NCBI Taxonomy" id="33013"/>
    <lineage>
        <taxon>Bacteria</taxon>
        <taxon>Bacillati</taxon>
        <taxon>Actinomycetota</taxon>
        <taxon>Actinomycetes</taxon>
        <taxon>Micrococcales</taxon>
        <taxon>Microbacteriaceae</taxon>
        <taxon>Clavibacter</taxon>
    </lineage>
</organism>
<dbReference type="PANTHER" id="PTHR34069:SF3">
    <property type="entry name" value="ACYL-COA:ACYL-COA ALKYLTRANSFERASE"/>
    <property type="match status" value="1"/>
</dbReference>
<keyword evidence="5" id="KW-1185">Reference proteome</keyword>
<protein>
    <submittedName>
        <fullName evidence="4">Acetoacetyl CoA synthase NphT7</fullName>
    </submittedName>
</protein>
<evidence type="ECO:0000256" key="1">
    <source>
        <dbReference type="ARBA" id="ARBA00022679"/>
    </source>
</evidence>
<keyword evidence="1" id="KW-0808">Transferase</keyword>
<dbReference type="PANTHER" id="PTHR34069">
    <property type="entry name" value="3-OXOACYL-[ACYL-CARRIER-PROTEIN] SYNTHASE 3"/>
    <property type="match status" value="1"/>
</dbReference>
<dbReference type="Pfam" id="PF08541">
    <property type="entry name" value="ACP_syn_III_C"/>
    <property type="match status" value="1"/>
</dbReference>
<dbReference type="Proteomes" id="UP000195062">
    <property type="component" value="Unassembled WGS sequence"/>
</dbReference>
<gene>
    <name evidence="4" type="primary">nphT7</name>
    <name evidence="4" type="ORF">CMMCAS07_00550</name>
</gene>
<dbReference type="InterPro" id="IPR013747">
    <property type="entry name" value="ACP_syn_III_C"/>
</dbReference>
<accession>A0A251XIN4</accession>
<dbReference type="AlphaFoldDB" id="A0A251XIN4"/>
<sequence>MFTDTKELLRGGMELVVDAWKEAAQDDWDWSDMDRYILHQVSDVHTNAIVKAAKLDKSRVPLTYPRYGNVGPASIPITLADQADSLSRGDRVLCMGVGSGLNTAMTEILW</sequence>
<evidence type="ECO:0000313" key="4">
    <source>
        <dbReference type="EMBL" id="OUE03405.1"/>
    </source>
</evidence>
<feature type="domain" description="Beta-ketoacyl-[acyl-carrier-protein] synthase III C-terminal" evidence="3">
    <location>
        <begin position="25"/>
        <end position="105"/>
    </location>
</feature>
<dbReference type="InterPro" id="IPR016039">
    <property type="entry name" value="Thiolase-like"/>
</dbReference>
<evidence type="ECO:0000313" key="5">
    <source>
        <dbReference type="Proteomes" id="UP000195062"/>
    </source>
</evidence>
<evidence type="ECO:0000259" key="3">
    <source>
        <dbReference type="Pfam" id="PF08541"/>
    </source>
</evidence>
<comment type="caution">
    <text evidence="4">The sequence shown here is derived from an EMBL/GenBank/DDBJ whole genome shotgun (WGS) entry which is preliminary data.</text>
</comment>
<reference evidence="4 5" key="1">
    <citation type="submission" date="2016-08" db="EMBL/GenBank/DDBJ databases">
        <title>Genome sequence of Clavibacter michiganensis subsp. michiganensis strain CASJ007.</title>
        <authorList>
            <person name="Thapa S.P."/>
            <person name="Coaker G."/>
        </authorList>
    </citation>
    <scope>NUCLEOTIDE SEQUENCE [LARGE SCALE GENOMIC DNA]</scope>
    <source>
        <strain evidence="4">CASJ007</strain>
    </source>
</reference>
<evidence type="ECO:0000256" key="2">
    <source>
        <dbReference type="ARBA" id="ARBA00023315"/>
    </source>
</evidence>
<proteinExistence type="predicted"/>
<dbReference type="GO" id="GO:0044550">
    <property type="term" value="P:secondary metabolite biosynthetic process"/>
    <property type="evidence" value="ECO:0007669"/>
    <property type="project" value="TreeGrafter"/>
</dbReference>
<dbReference type="SUPFAM" id="SSF53901">
    <property type="entry name" value="Thiolase-like"/>
    <property type="match status" value="1"/>
</dbReference>
<dbReference type="GO" id="GO:0016746">
    <property type="term" value="F:acyltransferase activity"/>
    <property type="evidence" value="ECO:0007669"/>
    <property type="project" value="UniProtKB-KW"/>
</dbReference>
<dbReference type="Gene3D" id="3.40.47.10">
    <property type="match status" value="1"/>
</dbReference>
<dbReference type="EMBL" id="MDHH01000001">
    <property type="protein sequence ID" value="OUE03405.1"/>
    <property type="molecule type" value="Genomic_DNA"/>
</dbReference>
<keyword evidence="2" id="KW-0012">Acyltransferase</keyword>